<dbReference type="AlphaFoldDB" id="A0A699K782"/>
<dbReference type="Gene3D" id="1.10.3210.10">
    <property type="entry name" value="Hypothetical protein af1432"/>
    <property type="match status" value="1"/>
</dbReference>
<reference evidence="2" key="1">
    <citation type="journal article" date="2019" name="Sci. Rep.">
        <title>Draft genome of Tanacetum cinerariifolium, the natural source of mosquito coil.</title>
        <authorList>
            <person name="Yamashiro T."/>
            <person name="Shiraishi A."/>
            <person name="Satake H."/>
            <person name="Nakayama K."/>
        </authorList>
    </citation>
    <scope>NUCLEOTIDE SEQUENCE</scope>
</reference>
<proteinExistence type="predicted"/>
<accession>A0A699K782</accession>
<dbReference type="GO" id="GO:0016462">
    <property type="term" value="F:pyrophosphatase activity"/>
    <property type="evidence" value="ECO:0007669"/>
    <property type="project" value="TreeGrafter"/>
</dbReference>
<name>A0A699K782_TANCI</name>
<evidence type="ECO:0000313" key="2">
    <source>
        <dbReference type="EMBL" id="GFA78466.1"/>
    </source>
</evidence>
<organism evidence="2">
    <name type="scientific">Tanacetum cinerariifolium</name>
    <name type="common">Dalmatian daisy</name>
    <name type="synonym">Chrysanthemum cinerariifolium</name>
    <dbReference type="NCBI Taxonomy" id="118510"/>
    <lineage>
        <taxon>Eukaryota</taxon>
        <taxon>Viridiplantae</taxon>
        <taxon>Streptophyta</taxon>
        <taxon>Embryophyta</taxon>
        <taxon>Tracheophyta</taxon>
        <taxon>Spermatophyta</taxon>
        <taxon>Magnoliopsida</taxon>
        <taxon>eudicotyledons</taxon>
        <taxon>Gunneridae</taxon>
        <taxon>Pentapetalae</taxon>
        <taxon>asterids</taxon>
        <taxon>campanulids</taxon>
        <taxon>Asterales</taxon>
        <taxon>Asteraceae</taxon>
        <taxon>Asteroideae</taxon>
        <taxon>Anthemideae</taxon>
        <taxon>Anthemidinae</taxon>
        <taxon>Tanacetum</taxon>
    </lineage>
</organism>
<protein>
    <submittedName>
        <fullName evidence="2">Ppx/GppA phosphatase</fullName>
    </submittedName>
</protein>
<dbReference type="PANTHER" id="PTHR30005:SF0">
    <property type="entry name" value="RETROGRADE REGULATION PROTEIN 2"/>
    <property type="match status" value="1"/>
</dbReference>
<dbReference type="InterPro" id="IPR050273">
    <property type="entry name" value="GppA/Ppx_hydrolase"/>
</dbReference>
<feature type="non-terminal residue" evidence="2">
    <location>
        <position position="133"/>
    </location>
</feature>
<gene>
    <name evidence="2" type="ORF">Tci_650438</name>
</gene>
<sequence length="133" mass="15300">NGEHLHGYNAEEVKIIALLARHHRKKILKLNHDSLSEFTDEMKHKLRVLCTIIRLSAVLKEIQSLSVPHVELSRSQDCFKLVVRDDSSSPSANEVQSIPEAINVELRKELNHFEEVFQQKLSVVVFPSRTHFP</sequence>
<dbReference type="PANTHER" id="PTHR30005">
    <property type="entry name" value="EXOPOLYPHOSPHATASE"/>
    <property type="match status" value="1"/>
</dbReference>
<dbReference type="SUPFAM" id="SSF109604">
    <property type="entry name" value="HD-domain/PDEase-like"/>
    <property type="match status" value="1"/>
</dbReference>
<feature type="domain" description="Ppx/GppA phosphatase C-terminal" evidence="1">
    <location>
        <begin position="5"/>
        <end position="78"/>
    </location>
</feature>
<dbReference type="InterPro" id="IPR048950">
    <property type="entry name" value="Ppx_GppA_C"/>
</dbReference>
<dbReference type="Pfam" id="PF21447">
    <property type="entry name" value="Ppx-GppA_III"/>
    <property type="match status" value="1"/>
</dbReference>
<comment type="caution">
    <text evidence="2">The sequence shown here is derived from an EMBL/GenBank/DDBJ whole genome shotgun (WGS) entry which is preliminary data.</text>
</comment>
<dbReference type="EMBL" id="BKCJ010487351">
    <property type="protein sequence ID" value="GFA78466.1"/>
    <property type="molecule type" value="Genomic_DNA"/>
</dbReference>
<evidence type="ECO:0000259" key="1">
    <source>
        <dbReference type="Pfam" id="PF21447"/>
    </source>
</evidence>
<feature type="non-terminal residue" evidence="2">
    <location>
        <position position="1"/>
    </location>
</feature>